<comment type="caution">
    <text evidence="4">The sequence shown here is derived from an EMBL/GenBank/DDBJ whole genome shotgun (WGS) entry which is preliminary data.</text>
</comment>
<feature type="domain" description="Bacterial toxin 50" evidence="3">
    <location>
        <begin position="299"/>
        <end position="392"/>
    </location>
</feature>
<feature type="coiled-coil region" evidence="1">
    <location>
        <begin position="17"/>
        <end position="48"/>
    </location>
</feature>
<keyword evidence="1" id="KW-0175">Coiled coil</keyword>
<sequence>MKKEFLELQKSYEELINKKERGIIQNYKKAYKRLRKKLEKIYDKYEKEGQLDFDDLRRYKELRRLDYITASIMVSLYKDNDKLIKATLKQIYDKTVEVSISHSIVPIKKDIDPKKVIEREVAGRVWTERTKHYGDNFVYDVHSIIKAGLERGDTYTTMSKDLRKKFGRDIGNTIRIARTEGARVLEDTKFNVFEEINKVNNIKVVKVWHTMNDERVRDTHQAMEGVEVDFDKEFTLPSGATCLYPKASGMPSEDINCRCYCEYKTVVSEEDLGYNENEPIETQSDENIRAWINHHDKKLNHEKYEEHDINSKRYDGKKSYLTLSEEKAQKLINEKAGTGELRRDRKGNWTKKEFIKNEFDIGFFISKDGNLNEKTNRYSINYNDKGQVHIIPRRK</sequence>
<dbReference type="RefSeq" id="WP_349189071.1">
    <property type="nucleotide sequence ID" value="NZ_JBBNPP010000013.1"/>
</dbReference>
<dbReference type="InterPro" id="IPR006528">
    <property type="entry name" value="Phage_head_morphogenesis_dom"/>
</dbReference>
<dbReference type="InterPro" id="IPR029100">
    <property type="entry name" value="Ntox50"/>
</dbReference>
<dbReference type="Proteomes" id="UP001491691">
    <property type="component" value="Unassembled WGS sequence"/>
</dbReference>
<protein>
    <submittedName>
        <fullName evidence="4">Polymorphic toxin type 50 domain-containing protein</fullName>
    </submittedName>
</protein>
<evidence type="ECO:0000259" key="2">
    <source>
        <dbReference type="Pfam" id="PF04233"/>
    </source>
</evidence>
<organism evidence="4 5">
    <name type="scientific">Peptoniphilus senegalensis</name>
    <dbReference type="NCBI Taxonomy" id="1465757"/>
    <lineage>
        <taxon>Bacteria</taxon>
        <taxon>Bacillati</taxon>
        <taxon>Bacillota</taxon>
        <taxon>Tissierellia</taxon>
        <taxon>Tissierellales</taxon>
        <taxon>Peptoniphilaceae</taxon>
        <taxon>Peptoniphilus</taxon>
    </lineage>
</organism>
<accession>A0ABV1J213</accession>
<evidence type="ECO:0000313" key="5">
    <source>
        <dbReference type="Proteomes" id="UP001491691"/>
    </source>
</evidence>
<evidence type="ECO:0000313" key="4">
    <source>
        <dbReference type="EMBL" id="MEQ3347194.1"/>
    </source>
</evidence>
<gene>
    <name evidence="4" type="ORF">AAA073_07085</name>
</gene>
<evidence type="ECO:0000256" key="1">
    <source>
        <dbReference type="SAM" id="Coils"/>
    </source>
</evidence>
<keyword evidence="5" id="KW-1185">Reference proteome</keyword>
<name>A0ABV1J213_9FIRM</name>
<proteinExistence type="predicted"/>
<dbReference type="EMBL" id="JBBNPP010000013">
    <property type="protein sequence ID" value="MEQ3347194.1"/>
    <property type="molecule type" value="Genomic_DNA"/>
</dbReference>
<feature type="domain" description="Phage head morphogenesis" evidence="2">
    <location>
        <begin position="141"/>
        <end position="260"/>
    </location>
</feature>
<dbReference type="Pfam" id="PF15542">
    <property type="entry name" value="Ntox50"/>
    <property type="match status" value="1"/>
</dbReference>
<reference evidence="4 5" key="1">
    <citation type="submission" date="2024-04" db="EMBL/GenBank/DDBJ databases">
        <title>Human intestinal bacterial collection.</title>
        <authorList>
            <person name="Pauvert C."/>
            <person name="Hitch T.C.A."/>
            <person name="Clavel T."/>
        </authorList>
    </citation>
    <scope>NUCLEOTIDE SEQUENCE [LARGE SCALE GENOMIC DNA]</scope>
    <source>
        <strain evidence="4 5">CLA-SR-H019</strain>
    </source>
</reference>
<evidence type="ECO:0000259" key="3">
    <source>
        <dbReference type="Pfam" id="PF15542"/>
    </source>
</evidence>
<dbReference type="Pfam" id="PF04233">
    <property type="entry name" value="Phage_Mu_F"/>
    <property type="match status" value="1"/>
</dbReference>